<evidence type="ECO:0000313" key="4">
    <source>
        <dbReference type="Proteomes" id="UP000215450"/>
    </source>
</evidence>
<name>A0A238HD80_9NEIS</name>
<dbReference type="Gene3D" id="3.10.129.10">
    <property type="entry name" value="Hotdog Thioesterase"/>
    <property type="match status" value="1"/>
</dbReference>
<evidence type="ECO:0000259" key="1">
    <source>
        <dbReference type="Pfam" id="PF09500"/>
    </source>
</evidence>
<organism evidence="2">
    <name type="scientific">Kingella negevensis</name>
    <dbReference type="NCBI Taxonomy" id="1522312"/>
    <lineage>
        <taxon>Bacteria</taxon>
        <taxon>Pseudomonadati</taxon>
        <taxon>Pseudomonadota</taxon>
        <taxon>Betaproteobacteria</taxon>
        <taxon>Neisseriales</taxon>
        <taxon>Neisseriaceae</taxon>
        <taxon>Kingella</taxon>
    </lineage>
</organism>
<proteinExistence type="predicted"/>
<dbReference type="EMBL" id="FXUV01000001">
    <property type="protein sequence ID" value="SMQ11675.1"/>
    <property type="molecule type" value="Genomic_DNA"/>
</dbReference>
<dbReference type="Pfam" id="PF09500">
    <property type="entry name" value="YiiD_C"/>
    <property type="match status" value="1"/>
</dbReference>
<dbReference type="AlphaFoldDB" id="A0A238HD80"/>
<reference evidence="3 4" key="2">
    <citation type="submission" date="2017-06" db="EMBL/GenBank/DDBJ databases">
        <authorList>
            <person name="Kim H.J."/>
            <person name="Triplett B.A."/>
        </authorList>
    </citation>
    <scope>NUCLEOTIDE SEQUENCE [LARGE SCALE GENOMIC DNA]</scope>
    <source>
        <strain evidence="3">Kingella_eburonensis</strain>
    </source>
</reference>
<keyword evidence="4" id="KW-1185">Reference proteome</keyword>
<dbReference type="InterPro" id="IPR029069">
    <property type="entry name" value="HotDog_dom_sf"/>
</dbReference>
<feature type="domain" description="Thioesterase putative" evidence="1">
    <location>
        <begin position="18"/>
        <end position="130"/>
    </location>
</feature>
<accession>A0A238HD80</accession>
<evidence type="ECO:0000313" key="3">
    <source>
        <dbReference type="EMBL" id="SNB51044.1"/>
    </source>
</evidence>
<dbReference type="InterPro" id="IPR012660">
    <property type="entry name" value="YiiD_C"/>
</dbReference>
<sequence>MNGFQAAFNYSKYTSSLKKVTLTLPKTGNQNHKNTVFGGSMALAATTCGWALVHLNLSEVNGNIVIQQGQTRYLCPALSDLILWTESPSANEWEIARENWQQTGKGKITLQTEIYSQGELVAVFSGRYVGLSDN</sequence>
<dbReference type="EMBL" id="FXUV02000001">
    <property type="protein sequence ID" value="SNB51044.1"/>
    <property type="molecule type" value="Genomic_DNA"/>
</dbReference>
<dbReference type="NCBIfam" id="TIGR02447">
    <property type="entry name" value="yiiD_Cterm"/>
    <property type="match status" value="1"/>
</dbReference>
<dbReference type="SUPFAM" id="SSF54637">
    <property type="entry name" value="Thioesterase/thiol ester dehydrase-isomerase"/>
    <property type="match status" value="1"/>
</dbReference>
<dbReference type="RefSeq" id="WP_095061802.1">
    <property type="nucleotide sequence ID" value="NZ_CP123447.1"/>
</dbReference>
<reference evidence="2" key="1">
    <citation type="submission" date="2017-05" db="EMBL/GenBank/DDBJ databases">
        <authorList>
            <person name="Song R."/>
            <person name="Chenine A.L."/>
            <person name="Ruprecht R.M."/>
        </authorList>
    </citation>
    <scope>NUCLEOTIDE SEQUENCE</scope>
    <source>
        <strain evidence="2">Kingella_eburonensis</strain>
    </source>
</reference>
<dbReference type="OrthoDB" id="572024at2"/>
<dbReference type="Proteomes" id="UP000215450">
    <property type="component" value="Unassembled WGS sequence"/>
</dbReference>
<protein>
    <submittedName>
        <fullName evidence="2">Putative thioesterase (YiiD_Cterm)</fullName>
    </submittedName>
</protein>
<evidence type="ECO:0000313" key="2">
    <source>
        <dbReference type="EMBL" id="SMQ11675.1"/>
    </source>
</evidence>
<gene>
    <name evidence="2" type="ORF">KEBURONENSIS_00029</name>
</gene>